<accession>Q8M0B7</accession>
<comment type="function">
    <text evidence="13">Component of the cytochrome c oxidase, the last enzyme in the mitochondrial electron transport chain which drives oxidative phosphorylation. The respiratory chain contains 3 multisubunit complexes succinate dehydrogenase (complex II, CII), ubiquinol-cytochrome c oxidoreductase (cytochrome b-c1 complex, complex III, CIII) and cytochrome c oxidase (complex IV, CIV), that cooperate to transfer electrons derived from NADH and succinate to molecular oxygen, creating an electrochemical gradient over the inner membrane that drives transmembrane transport and the ATP synthase. Cytochrome c oxidase is the component of the respiratory chain that catalyzes the reduction of oxygen to water. Electrons originating from reduced cytochrome c in the intermembrane space (IMS) are transferred via the dinuclear copper A center (CU(A)) of subunit 2 and heme A of subunit 1 to the active site in subunit 1, a binuclear center (BNC) formed by heme A3 and copper B (CU(B)). The BNC reduces molecular oxygen to 2 water molecules using 4 electrons from cytochrome c in the IMS and 4 protons from the mitochondrial matrix.</text>
</comment>
<dbReference type="EMBL" id="AF538049">
    <property type="protein sequence ID" value="AAN04075.1"/>
    <property type="molecule type" value="Genomic_DNA"/>
</dbReference>
<keyword evidence="9 14" id="KW-1133">Transmembrane helix</keyword>
<evidence type="ECO:0000256" key="12">
    <source>
        <dbReference type="ARBA" id="ARBA00049512"/>
    </source>
</evidence>
<comment type="similarity">
    <text evidence="2 13">Belongs to the cytochrome c oxidase subunit 2 family.</text>
</comment>
<dbReference type="PROSITE" id="PS00078">
    <property type="entry name" value="COX2"/>
    <property type="match status" value="1"/>
</dbReference>
<evidence type="ECO:0000259" key="16">
    <source>
        <dbReference type="PROSITE" id="PS50999"/>
    </source>
</evidence>
<gene>
    <name evidence="17" type="primary">cox2</name>
</gene>
<dbReference type="Gene3D" id="2.60.40.420">
    <property type="entry name" value="Cupredoxins - blue copper proteins"/>
    <property type="match status" value="1"/>
</dbReference>
<sequence length="253" mass="28850">MLTILNKIVALWDVAQPYQINFQDAGSSLAEEIIFFHDKLFFYQIIVLTVVLWMLANIIIKYHRTTLMYKYATHGTWLEIVWTITPALILIIIAFPSFKLLYLMDEVIDPAITIKAVGHQWYWSYEYSDYVVDKDTNASLAFDSYMVPTDDLELGDFRLLEVDNQVVLPIHTHIRVIVTAADVIHSWAVPALGVKIDGIPGRLNGTSFLIKREGLYYGQCSEICGAQHGFMPIAVRAVNLTDYISWVEAQLAE</sequence>
<comment type="catalytic activity">
    <reaction evidence="12">
        <text>4 Fe(II)-[cytochrome c] + O2 + 8 H(+)(in) = 4 Fe(III)-[cytochrome c] + 2 H2O + 4 H(+)(out)</text>
        <dbReference type="Rhea" id="RHEA:11436"/>
        <dbReference type="Rhea" id="RHEA-COMP:10350"/>
        <dbReference type="Rhea" id="RHEA-COMP:14399"/>
        <dbReference type="ChEBI" id="CHEBI:15377"/>
        <dbReference type="ChEBI" id="CHEBI:15378"/>
        <dbReference type="ChEBI" id="CHEBI:15379"/>
        <dbReference type="ChEBI" id="CHEBI:29033"/>
        <dbReference type="ChEBI" id="CHEBI:29034"/>
        <dbReference type="EC" id="7.1.1.9"/>
    </reaction>
    <physiologicalReaction direction="left-to-right" evidence="12">
        <dbReference type="Rhea" id="RHEA:11437"/>
    </physiologicalReaction>
</comment>
<dbReference type="FunFam" id="2.60.40.420:FF:000001">
    <property type="entry name" value="Cytochrome c oxidase subunit 2"/>
    <property type="match status" value="1"/>
</dbReference>
<dbReference type="GO" id="GO:0005743">
    <property type="term" value="C:mitochondrial inner membrane"/>
    <property type="evidence" value="ECO:0007669"/>
    <property type="project" value="UniProtKB-SubCell"/>
</dbReference>
<evidence type="ECO:0000256" key="1">
    <source>
        <dbReference type="ARBA" id="ARBA00004141"/>
    </source>
</evidence>
<evidence type="ECO:0000256" key="10">
    <source>
        <dbReference type="ARBA" id="ARBA00023008"/>
    </source>
</evidence>
<dbReference type="AlphaFoldDB" id="Q8M0B7"/>
<dbReference type="GO" id="GO:0005507">
    <property type="term" value="F:copper ion binding"/>
    <property type="evidence" value="ECO:0007669"/>
    <property type="project" value="InterPro"/>
</dbReference>
<organism evidence="17">
    <name type="scientific">Amoebidium parasiticum</name>
    <dbReference type="NCBI Taxonomy" id="4881"/>
    <lineage>
        <taxon>Eukaryota</taxon>
        <taxon>Ichthyosporea</taxon>
        <taxon>Ichthyophonida</taxon>
        <taxon>Amoebidiaceae</taxon>
        <taxon>Amoebidium</taxon>
    </lineage>
</organism>
<dbReference type="PROSITE" id="PS50999">
    <property type="entry name" value="COX2_TM"/>
    <property type="match status" value="1"/>
</dbReference>
<evidence type="ECO:0000256" key="4">
    <source>
        <dbReference type="ARBA" id="ARBA00022660"/>
    </source>
</evidence>
<evidence type="ECO:0000256" key="7">
    <source>
        <dbReference type="ARBA" id="ARBA00022967"/>
    </source>
</evidence>
<evidence type="ECO:0000256" key="8">
    <source>
        <dbReference type="ARBA" id="ARBA00022982"/>
    </source>
</evidence>
<evidence type="ECO:0000256" key="2">
    <source>
        <dbReference type="ARBA" id="ARBA00007866"/>
    </source>
</evidence>
<dbReference type="GO" id="GO:0016491">
    <property type="term" value="F:oxidoreductase activity"/>
    <property type="evidence" value="ECO:0007669"/>
    <property type="project" value="UniProtKB-KW"/>
</dbReference>
<feature type="transmembrane region" description="Helical" evidence="14">
    <location>
        <begin position="80"/>
        <end position="102"/>
    </location>
</feature>
<dbReference type="InterPro" id="IPR002429">
    <property type="entry name" value="CcO_II-like_C"/>
</dbReference>
<keyword evidence="10 13" id="KW-0186">Copper</keyword>
<reference evidence="17" key="1">
    <citation type="journal article" date="2002" name="Curr. Biol.">
        <title>The closest unicellular relatives of animals.</title>
        <authorList>
            <person name="Lang B.F."/>
            <person name="O'Kelly C."/>
            <person name="Nerad T."/>
            <person name="Gray M.W."/>
            <person name="Burger G."/>
        </authorList>
    </citation>
    <scope>NUCLEOTIDE SEQUENCE</scope>
    <source>
        <strain evidence="17">JAP-7-2</strain>
    </source>
</reference>
<keyword evidence="4 13" id="KW-0679">Respiratory chain</keyword>
<evidence type="ECO:0000256" key="9">
    <source>
        <dbReference type="ARBA" id="ARBA00022989"/>
    </source>
</evidence>
<comment type="subcellular location">
    <subcellularLocation>
        <location evidence="1">Membrane</location>
        <topology evidence="1">Multi-pass membrane protein</topology>
    </subcellularLocation>
    <subcellularLocation>
        <location evidence="13">Mitochondrion inner membrane</location>
        <topology evidence="13">Multi-pass membrane protein</topology>
    </subcellularLocation>
</comment>
<evidence type="ECO:0000256" key="11">
    <source>
        <dbReference type="ARBA" id="ARBA00023136"/>
    </source>
</evidence>
<dbReference type="GO" id="GO:0042773">
    <property type="term" value="P:ATP synthesis coupled electron transport"/>
    <property type="evidence" value="ECO:0007669"/>
    <property type="project" value="TreeGrafter"/>
</dbReference>
<keyword evidence="7" id="KW-1278">Translocase</keyword>
<dbReference type="Pfam" id="PF02790">
    <property type="entry name" value="COX2_TM"/>
    <property type="match status" value="1"/>
</dbReference>
<evidence type="ECO:0000313" key="17">
    <source>
        <dbReference type="EMBL" id="AAN04075.1"/>
    </source>
</evidence>
<dbReference type="NCBIfam" id="TIGR02866">
    <property type="entry name" value="CoxB"/>
    <property type="match status" value="1"/>
</dbReference>
<feature type="domain" description="Cytochrome oxidase subunit II transmembrane region profile" evidence="16">
    <location>
        <begin position="14"/>
        <end position="108"/>
    </location>
</feature>
<proteinExistence type="inferred from homology"/>
<dbReference type="Gene3D" id="1.10.287.90">
    <property type="match status" value="1"/>
</dbReference>
<dbReference type="CDD" id="cd13912">
    <property type="entry name" value="CcO_II_C"/>
    <property type="match status" value="1"/>
</dbReference>
<dbReference type="InterPro" id="IPR036257">
    <property type="entry name" value="Cyt_c_oxidase_su2_TM_sf"/>
</dbReference>
<keyword evidence="17" id="KW-0560">Oxidoreductase</keyword>
<evidence type="ECO:0000256" key="13">
    <source>
        <dbReference type="RuleBase" id="RU000457"/>
    </source>
</evidence>
<feature type="domain" description="Cytochrome oxidase subunit II copper A binding" evidence="15">
    <location>
        <begin position="109"/>
        <end position="249"/>
    </location>
</feature>
<dbReference type="InterPro" id="IPR001505">
    <property type="entry name" value="Copper_CuA"/>
</dbReference>
<dbReference type="InterPro" id="IPR014222">
    <property type="entry name" value="Cyt_c_oxidase_su2"/>
</dbReference>
<dbReference type="PANTHER" id="PTHR22888">
    <property type="entry name" value="CYTOCHROME C OXIDASE, SUBUNIT II"/>
    <property type="match status" value="1"/>
</dbReference>
<keyword evidence="8 13" id="KW-0249">Electron transport</keyword>
<dbReference type="InterPro" id="IPR045187">
    <property type="entry name" value="CcO_II"/>
</dbReference>
<dbReference type="InterPro" id="IPR011759">
    <property type="entry name" value="Cyt_c_oxidase_su2_TM_dom"/>
</dbReference>
<dbReference type="PANTHER" id="PTHR22888:SF9">
    <property type="entry name" value="CYTOCHROME C OXIDASE SUBUNIT 2"/>
    <property type="match status" value="1"/>
</dbReference>
<evidence type="ECO:0000256" key="6">
    <source>
        <dbReference type="ARBA" id="ARBA00022723"/>
    </source>
</evidence>
<protein>
    <recommendedName>
        <fullName evidence="13">Cytochrome c oxidase subunit 2</fullName>
    </recommendedName>
</protein>
<keyword evidence="5 13" id="KW-0812">Transmembrane</keyword>
<geneLocation type="mitochondrion" evidence="17"/>
<comment type="cofactor">
    <cofactor evidence="13">
        <name>Cu cation</name>
        <dbReference type="ChEBI" id="CHEBI:23378"/>
    </cofactor>
    <text evidence="13">Binds a copper A center.</text>
</comment>
<evidence type="ECO:0000259" key="15">
    <source>
        <dbReference type="PROSITE" id="PS50857"/>
    </source>
</evidence>
<keyword evidence="11 13" id="KW-0472">Membrane</keyword>
<keyword evidence="13 17" id="KW-0496">Mitochondrion</keyword>
<keyword evidence="3 13" id="KW-0813">Transport</keyword>
<dbReference type="InterPro" id="IPR008972">
    <property type="entry name" value="Cupredoxin"/>
</dbReference>
<dbReference type="SUPFAM" id="SSF49503">
    <property type="entry name" value="Cupredoxins"/>
    <property type="match status" value="1"/>
</dbReference>
<dbReference type="PRINTS" id="PR01166">
    <property type="entry name" value="CYCOXIDASEII"/>
</dbReference>
<dbReference type="GO" id="GO:0004129">
    <property type="term" value="F:cytochrome-c oxidase activity"/>
    <property type="evidence" value="ECO:0007669"/>
    <property type="project" value="UniProtKB-EC"/>
</dbReference>
<dbReference type="InterPro" id="IPR034210">
    <property type="entry name" value="CcO_II_C"/>
</dbReference>
<keyword evidence="6 13" id="KW-0479">Metal-binding</keyword>
<evidence type="ECO:0000256" key="14">
    <source>
        <dbReference type="SAM" id="Phobius"/>
    </source>
</evidence>
<keyword evidence="13" id="KW-0999">Mitochondrion inner membrane</keyword>
<name>Q8M0B7_AMOPA</name>
<dbReference type="Pfam" id="PF00116">
    <property type="entry name" value="COX2"/>
    <property type="match status" value="1"/>
</dbReference>
<dbReference type="PROSITE" id="PS50857">
    <property type="entry name" value="COX2_CUA"/>
    <property type="match status" value="1"/>
</dbReference>
<dbReference type="SUPFAM" id="SSF81464">
    <property type="entry name" value="Cytochrome c oxidase subunit II-like, transmembrane region"/>
    <property type="match status" value="1"/>
</dbReference>
<feature type="transmembrane region" description="Helical" evidence="14">
    <location>
        <begin position="40"/>
        <end position="60"/>
    </location>
</feature>
<evidence type="ECO:0000256" key="3">
    <source>
        <dbReference type="ARBA" id="ARBA00022448"/>
    </source>
</evidence>
<evidence type="ECO:0000256" key="5">
    <source>
        <dbReference type="ARBA" id="ARBA00022692"/>
    </source>
</evidence>